<comment type="caution">
    <text evidence="2">The sequence shown here is derived from an EMBL/GenBank/DDBJ whole genome shotgun (WGS) entry which is preliminary data.</text>
</comment>
<accession>A0A4S2K9D7</accession>
<feature type="compositionally biased region" description="Polar residues" evidence="1">
    <location>
        <begin position="22"/>
        <end position="41"/>
    </location>
</feature>
<proteinExistence type="predicted"/>
<feature type="region of interest" description="Disordered" evidence="1">
    <location>
        <begin position="1"/>
        <end position="53"/>
    </location>
</feature>
<dbReference type="Proteomes" id="UP000310200">
    <property type="component" value="Unassembled WGS sequence"/>
</dbReference>
<name>A0A4S2K9D7_9HYME</name>
<evidence type="ECO:0000313" key="3">
    <source>
        <dbReference type="Proteomes" id="UP000310200"/>
    </source>
</evidence>
<keyword evidence="3" id="KW-1185">Reference proteome</keyword>
<dbReference type="EMBL" id="QBLH01003019">
    <property type="protein sequence ID" value="TGZ45965.1"/>
    <property type="molecule type" value="Genomic_DNA"/>
</dbReference>
<reference evidence="2 3" key="1">
    <citation type="journal article" date="2019" name="Philos. Trans. R. Soc. Lond., B, Biol. Sci.">
        <title>Ant behaviour and brain gene expression of defending hosts depend on the ecological success of the intruding social parasite.</title>
        <authorList>
            <person name="Kaur R."/>
            <person name="Stoldt M."/>
            <person name="Jongepier E."/>
            <person name="Feldmeyer B."/>
            <person name="Menzel F."/>
            <person name="Bornberg-Bauer E."/>
            <person name="Foitzik S."/>
        </authorList>
    </citation>
    <scope>NUCLEOTIDE SEQUENCE [LARGE SCALE GENOMIC DNA]</scope>
    <source>
        <tissue evidence="2">Whole body</tissue>
    </source>
</reference>
<protein>
    <submittedName>
        <fullName evidence="2">Uncharacterized protein</fullName>
    </submittedName>
</protein>
<evidence type="ECO:0000256" key="1">
    <source>
        <dbReference type="SAM" id="MobiDB-lite"/>
    </source>
</evidence>
<organism evidence="2 3">
    <name type="scientific">Temnothorax longispinosus</name>
    <dbReference type="NCBI Taxonomy" id="300112"/>
    <lineage>
        <taxon>Eukaryota</taxon>
        <taxon>Metazoa</taxon>
        <taxon>Ecdysozoa</taxon>
        <taxon>Arthropoda</taxon>
        <taxon>Hexapoda</taxon>
        <taxon>Insecta</taxon>
        <taxon>Pterygota</taxon>
        <taxon>Neoptera</taxon>
        <taxon>Endopterygota</taxon>
        <taxon>Hymenoptera</taxon>
        <taxon>Apocrita</taxon>
        <taxon>Aculeata</taxon>
        <taxon>Formicoidea</taxon>
        <taxon>Formicidae</taxon>
        <taxon>Myrmicinae</taxon>
        <taxon>Temnothorax</taxon>
    </lineage>
</organism>
<gene>
    <name evidence="2" type="ORF">DBV15_09267</name>
</gene>
<sequence length="74" mass="7646">MGPVGAPEIPTRTGHNARLKVGSTTDGKAPTDATTFKQGRTNSHRGPGCDNPVGAVEARLFTSGKKEALEAAEK</sequence>
<evidence type="ECO:0000313" key="2">
    <source>
        <dbReference type="EMBL" id="TGZ45965.1"/>
    </source>
</evidence>
<dbReference type="AlphaFoldDB" id="A0A4S2K9D7"/>